<sequence length="325" mass="36633">MTKSVTLLFAHGAGFCKEIWEPITRRLGESSLLQNAAVNTEFVTFDFRYHGSNRDESEPPQLDLSNPEAPRVHHSSGDLTTWTSAEILERVQALKSKSPDRLLIGIGHSMGACALWSAEIQQPGTFDGLILFEPVYGNANVDHIVNFLVSITLQRQSSWYVYSLTKHFDLQSSLLIDSTSRPLREAAEQHLRAYDNFSAWDRESLEAYIKGGVVEDKSTGQTKLACSPIMEAMLYCSRLMFCSDEQLARVKCRVVFHSGRRSKMFLPSIFEEMKGKWPRIYSVGEPIPRSSHVMVMEKPAAVTQKIIESLAELEPFRASTPQSRL</sequence>
<evidence type="ECO:0000313" key="4">
    <source>
        <dbReference type="Proteomes" id="UP001165121"/>
    </source>
</evidence>
<evidence type="ECO:0000259" key="2">
    <source>
        <dbReference type="Pfam" id="PF12697"/>
    </source>
</evidence>
<dbReference type="InterPro" id="IPR000073">
    <property type="entry name" value="AB_hydrolase_1"/>
</dbReference>
<proteinExistence type="predicted"/>
<feature type="domain" description="AB hydrolase-1" evidence="2">
    <location>
        <begin position="7"/>
        <end position="302"/>
    </location>
</feature>
<reference evidence="3" key="1">
    <citation type="submission" date="2023-04" db="EMBL/GenBank/DDBJ databases">
        <title>Phytophthora fragariaefolia NBRC 109709.</title>
        <authorList>
            <person name="Ichikawa N."/>
            <person name="Sato H."/>
            <person name="Tonouchi N."/>
        </authorList>
    </citation>
    <scope>NUCLEOTIDE SEQUENCE</scope>
    <source>
        <strain evidence="3">NBRC 109709</strain>
    </source>
</reference>
<dbReference type="Proteomes" id="UP001165121">
    <property type="component" value="Unassembled WGS sequence"/>
</dbReference>
<evidence type="ECO:0000313" key="3">
    <source>
        <dbReference type="EMBL" id="GMF54096.1"/>
    </source>
</evidence>
<evidence type="ECO:0000256" key="1">
    <source>
        <dbReference type="SAM" id="MobiDB-lite"/>
    </source>
</evidence>
<dbReference type="OrthoDB" id="94039at2759"/>
<protein>
    <submittedName>
        <fullName evidence="3">Unnamed protein product</fullName>
    </submittedName>
</protein>
<dbReference type="SUPFAM" id="SSF53474">
    <property type="entry name" value="alpha/beta-Hydrolases"/>
    <property type="match status" value="1"/>
</dbReference>
<organism evidence="3 4">
    <name type="scientific">Phytophthora fragariaefolia</name>
    <dbReference type="NCBI Taxonomy" id="1490495"/>
    <lineage>
        <taxon>Eukaryota</taxon>
        <taxon>Sar</taxon>
        <taxon>Stramenopiles</taxon>
        <taxon>Oomycota</taxon>
        <taxon>Peronosporomycetes</taxon>
        <taxon>Peronosporales</taxon>
        <taxon>Peronosporaceae</taxon>
        <taxon>Phytophthora</taxon>
    </lineage>
</organism>
<comment type="caution">
    <text evidence="3">The sequence shown here is derived from an EMBL/GenBank/DDBJ whole genome shotgun (WGS) entry which is preliminary data.</text>
</comment>
<gene>
    <name evidence="3" type="ORF">Pfra01_002247700</name>
</gene>
<dbReference type="Pfam" id="PF12697">
    <property type="entry name" value="Abhydrolase_6"/>
    <property type="match status" value="1"/>
</dbReference>
<dbReference type="AlphaFoldDB" id="A0A9W6Y682"/>
<accession>A0A9W6Y682</accession>
<dbReference type="EMBL" id="BSXT01003447">
    <property type="protein sequence ID" value="GMF54096.1"/>
    <property type="molecule type" value="Genomic_DNA"/>
</dbReference>
<dbReference type="Gene3D" id="3.40.50.1820">
    <property type="entry name" value="alpha/beta hydrolase"/>
    <property type="match status" value="1"/>
</dbReference>
<name>A0A9W6Y682_9STRA</name>
<dbReference type="InterPro" id="IPR029058">
    <property type="entry name" value="AB_hydrolase_fold"/>
</dbReference>
<feature type="region of interest" description="Disordered" evidence="1">
    <location>
        <begin position="52"/>
        <end position="76"/>
    </location>
</feature>
<keyword evidence="4" id="KW-1185">Reference proteome</keyword>